<name>A0ACD4NX64_9HYPH</name>
<gene>
    <name evidence="1" type="ORF">OXU80_02210</name>
</gene>
<organism evidence="1 2">
    <name type="scientific">Antarcticirhabdus aurantiaca</name>
    <dbReference type="NCBI Taxonomy" id="2606717"/>
    <lineage>
        <taxon>Bacteria</taxon>
        <taxon>Pseudomonadati</taxon>
        <taxon>Pseudomonadota</taxon>
        <taxon>Alphaproteobacteria</taxon>
        <taxon>Hyphomicrobiales</taxon>
        <taxon>Aurantimonadaceae</taxon>
        <taxon>Antarcticirhabdus</taxon>
    </lineage>
</organism>
<dbReference type="EMBL" id="CP113520">
    <property type="protein sequence ID" value="WAJ31331.1"/>
    <property type="molecule type" value="Genomic_DNA"/>
</dbReference>
<protein>
    <submittedName>
        <fullName evidence="1">SDR family oxidoreductase</fullName>
    </submittedName>
</protein>
<proteinExistence type="predicted"/>
<evidence type="ECO:0000313" key="1">
    <source>
        <dbReference type="EMBL" id="WAJ31331.1"/>
    </source>
</evidence>
<dbReference type="Proteomes" id="UP001163223">
    <property type="component" value="Chromosome"/>
</dbReference>
<sequence>MKLQPLNAQVMVITGASSGIGLVTAREAAKRGAKVLLVARGEAALREAVEGIVAAGGEADYAVADVGEIAEVRAAADKAIARWGRIDTWVNDAGVVIYGKLADTPLDEHERLFRTNYFGVVNGALVALEHLRGRGGAIVTVGSIVSDLAVPGQGAYSASKHAVRGFIEALRRELIAEGAPVSVTLIKPSGIDTPITQHAANHFEDEAALPPPVYDPALVAEAILHAAEHPRRDMTVGGGGRAQVLFAEHFPGIVDRLSGLIMPILTDRSRSRTPGSSLFSAGTGGYERSGAQPARRTSLYTAAERHPGSAALVLAVGAVGVIGLLAGRRRNASGFGERRHRSW</sequence>
<evidence type="ECO:0000313" key="2">
    <source>
        <dbReference type="Proteomes" id="UP001163223"/>
    </source>
</evidence>
<accession>A0ACD4NX64</accession>
<reference evidence="1" key="1">
    <citation type="submission" date="2022-11" db="EMBL/GenBank/DDBJ databases">
        <title>beta-Carotene-producing bacterium, Jeongeuplla avenae sp. nov., alleviates the salt stress of Arabidopsis seedlings.</title>
        <authorList>
            <person name="Jiang L."/>
            <person name="Lee J."/>
        </authorList>
    </citation>
    <scope>NUCLEOTIDE SEQUENCE</scope>
    <source>
        <strain evidence="1">DY_R2A_6</strain>
    </source>
</reference>
<keyword evidence="2" id="KW-1185">Reference proteome</keyword>